<protein>
    <submittedName>
        <fullName evidence="2">Uncharacterized protein</fullName>
    </submittedName>
</protein>
<dbReference type="AlphaFoldDB" id="A0A392NYV7"/>
<evidence type="ECO:0000313" key="2">
    <source>
        <dbReference type="EMBL" id="MCI04286.1"/>
    </source>
</evidence>
<evidence type="ECO:0000256" key="1">
    <source>
        <dbReference type="SAM" id="MobiDB-lite"/>
    </source>
</evidence>
<accession>A0A392NYV7</accession>
<evidence type="ECO:0000313" key="3">
    <source>
        <dbReference type="Proteomes" id="UP000265520"/>
    </source>
</evidence>
<dbReference type="Proteomes" id="UP000265520">
    <property type="component" value="Unassembled WGS sequence"/>
</dbReference>
<organism evidence="2 3">
    <name type="scientific">Trifolium medium</name>
    <dbReference type="NCBI Taxonomy" id="97028"/>
    <lineage>
        <taxon>Eukaryota</taxon>
        <taxon>Viridiplantae</taxon>
        <taxon>Streptophyta</taxon>
        <taxon>Embryophyta</taxon>
        <taxon>Tracheophyta</taxon>
        <taxon>Spermatophyta</taxon>
        <taxon>Magnoliopsida</taxon>
        <taxon>eudicotyledons</taxon>
        <taxon>Gunneridae</taxon>
        <taxon>Pentapetalae</taxon>
        <taxon>rosids</taxon>
        <taxon>fabids</taxon>
        <taxon>Fabales</taxon>
        <taxon>Fabaceae</taxon>
        <taxon>Papilionoideae</taxon>
        <taxon>50 kb inversion clade</taxon>
        <taxon>NPAAA clade</taxon>
        <taxon>Hologalegina</taxon>
        <taxon>IRL clade</taxon>
        <taxon>Trifolieae</taxon>
        <taxon>Trifolium</taxon>
    </lineage>
</organism>
<name>A0A392NYV7_9FABA</name>
<reference evidence="2 3" key="1">
    <citation type="journal article" date="2018" name="Front. Plant Sci.">
        <title>Red Clover (Trifolium pratense) and Zigzag Clover (T. medium) - A Picture of Genomic Similarities and Differences.</title>
        <authorList>
            <person name="Dluhosova J."/>
            <person name="Istvanek J."/>
            <person name="Nedelnik J."/>
            <person name="Repkova J."/>
        </authorList>
    </citation>
    <scope>NUCLEOTIDE SEQUENCE [LARGE SCALE GENOMIC DNA]</scope>
    <source>
        <strain evidence="3">cv. 10/8</strain>
        <tissue evidence="2">Leaf</tissue>
    </source>
</reference>
<proteinExistence type="predicted"/>
<dbReference type="EMBL" id="LXQA010054868">
    <property type="protein sequence ID" value="MCI04286.1"/>
    <property type="molecule type" value="Genomic_DNA"/>
</dbReference>
<keyword evidence="3" id="KW-1185">Reference proteome</keyword>
<comment type="caution">
    <text evidence="2">The sequence shown here is derived from an EMBL/GenBank/DDBJ whole genome shotgun (WGS) entry which is preliminary data.</text>
</comment>
<sequence length="52" mass="5571">MAFGRTPKKRVETTPKGVSDGGVEKDLVAPPQHEATSQRRRLERGGKGAAVL</sequence>
<gene>
    <name evidence="2" type="ORF">A2U01_0025333</name>
</gene>
<feature type="region of interest" description="Disordered" evidence="1">
    <location>
        <begin position="1"/>
        <end position="52"/>
    </location>
</feature>